<reference evidence="2" key="1">
    <citation type="submission" date="2020-12" db="EMBL/GenBank/DDBJ databases">
        <title>Snuella sp. nov., isolated from sediment in Incheon.</title>
        <authorList>
            <person name="Kim W."/>
        </authorList>
    </citation>
    <scope>NUCLEOTIDE SEQUENCE</scope>
    <source>
        <strain evidence="2">CAU 1569</strain>
    </source>
</reference>
<protein>
    <submittedName>
        <fullName evidence="2">Exosortase F system-associated protein</fullName>
    </submittedName>
</protein>
<sequence>MNKFTRYTLLFLLFGALVLIRWFENELFYDPYLIFFKNDYLYLDNPRREVFKLTMFTGLRYTLNSIISLGILYVIFKEKSMVKFSAFIYVVAFVVLILIYLYFVINPRQQDYYMFFNVRRFLIQPVILLLLLPAFYYYKLKRRLLNNL</sequence>
<evidence type="ECO:0000313" key="3">
    <source>
        <dbReference type="Proteomes" id="UP000610931"/>
    </source>
</evidence>
<keyword evidence="3" id="KW-1185">Reference proteome</keyword>
<feature type="transmembrane region" description="Helical" evidence="1">
    <location>
        <begin position="121"/>
        <end position="138"/>
    </location>
</feature>
<feature type="transmembrane region" description="Helical" evidence="1">
    <location>
        <begin position="53"/>
        <end position="75"/>
    </location>
</feature>
<dbReference type="Proteomes" id="UP000610931">
    <property type="component" value="Unassembled WGS sequence"/>
</dbReference>
<organism evidence="2 3">
    <name type="scientific">Snuella sedimenti</name>
    <dbReference type="NCBI Taxonomy" id="2798802"/>
    <lineage>
        <taxon>Bacteria</taxon>
        <taxon>Pseudomonadati</taxon>
        <taxon>Bacteroidota</taxon>
        <taxon>Flavobacteriia</taxon>
        <taxon>Flavobacteriales</taxon>
        <taxon>Flavobacteriaceae</taxon>
        <taxon>Snuella</taxon>
    </lineage>
</organism>
<accession>A0A8J7ILG5</accession>
<dbReference type="EMBL" id="JAELVQ010000001">
    <property type="protein sequence ID" value="MBJ6366552.1"/>
    <property type="molecule type" value="Genomic_DNA"/>
</dbReference>
<dbReference type="NCBIfam" id="TIGR04127">
    <property type="entry name" value="flavo_near_exo"/>
    <property type="match status" value="1"/>
</dbReference>
<keyword evidence="1" id="KW-0812">Transmembrane</keyword>
<feature type="transmembrane region" description="Helical" evidence="1">
    <location>
        <begin position="87"/>
        <end position="105"/>
    </location>
</feature>
<dbReference type="InterPro" id="IPR026414">
    <property type="entry name" value="ExosoTase_F-assoc_memb"/>
</dbReference>
<dbReference type="RefSeq" id="WP_199111996.1">
    <property type="nucleotide sequence ID" value="NZ_JAELVQ010000001.1"/>
</dbReference>
<evidence type="ECO:0000256" key="1">
    <source>
        <dbReference type="SAM" id="Phobius"/>
    </source>
</evidence>
<gene>
    <name evidence="2" type="ORF">JF259_00495</name>
</gene>
<comment type="caution">
    <text evidence="2">The sequence shown here is derived from an EMBL/GenBank/DDBJ whole genome shotgun (WGS) entry which is preliminary data.</text>
</comment>
<proteinExistence type="predicted"/>
<keyword evidence="1" id="KW-0472">Membrane</keyword>
<feature type="transmembrane region" description="Helical" evidence="1">
    <location>
        <begin position="7"/>
        <end position="23"/>
    </location>
</feature>
<name>A0A8J7ILG5_9FLAO</name>
<keyword evidence="1" id="KW-1133">Transmembrane helix</keyword>
<evidence type="ECO:0000313" key="2">
    <source>
        <dbReference type="EMBL" id="MBJ6366552.1"/>
    </source>
</evidence>
<dbReference type="AlphaFoldDB" id="A0A8J7ILG5"/>